<dbReference type="EMBL" id="CM047582">
    <property type="protein sequence ID" value="KAI9914354.1"/>
    <property type="molecule type" value="Genomic_DNA"/>
</dbReference>
<sequence length="203" mass="22674">MDSFLNDFCVGWHGQMMADCSRATERLPQRWVDYTLWYNMTYNIGCMVGAIMGGWIADRFGRRLTIFHAGSLFCLGTAWLTFCPSQIHTSLLIARFIQGMGVGNSSFSLPLYGAEIAPKELRGFLSGFMHMTVVTGLLSHRERGWRITNGIAMVAPIVVMLGIFFCTGNPSVDYSYKGKDAALAVLKQLRQTINHRCILVSTI</sequence>
<dbReference type="Proteomes" id="UP001163321">
    <property type="component" value="Chromosome 3"/>
</dbReference>
<proteinExistence type="predicted"/>
<keyword evidence="2" id="KW-1185">Reference proteome</keyword>
<gene>
    <name evidence="1" type="ORF">PsorP6_008158</name>
</gene>
<name>A0ACC0W6I9_9STRA</name>
<protein>
    <submittedName>
        <fullName evidence="1">Uncharacterized protein</fullName>
    </submittedName>
</protein>
<organism evidence="1 2">
    <name type="scientific">Peronosclerospora sorghi</name>
    <dbReference type="NCBI Taxonomy" id="230839"/>
    <lineage>
        <taxon>Eukaryota</taxon>
        <taxon>Sar</taxon>
        <taxon>Stramenopiles</taxon>
        <taxon>Oomycota</taxon>
        <taxon>Peronosporomycetes</taxon>
        <taxon>Peronosporales</taxon>
        <taxon>Peronosporaceae</taxon>
        <taxon>Peronosclerospora</taxon>
    </lineage>
</organism>
<accession>A0ACC0W6I9</accession>
<reference evidence="1 2" key="1">
    <citation type="journal article" date="2022" name="bioRxiv">
        <title>The genome of the oomycete Peronosclerospora sorghi, a cosmopolitan pathogen of maize and sorghum, is inflated with dispersed pseudogenes.</title>
        <authorList>
            <person name="Fletcher K."/>
            <person name="Martin F."/>
            <person name="Isakeit T."/>
            <person name="Cavanaugh K."/>
            <person name="Magill C."/>
            <person name="Michelmore R."/>
        </authorList>
    </citation>
    <scope>NUCLEOTIDE SEQUENCE [LARGE SCALE GENOMIC DNA]</scope>
    <source>
        <strain evidence="1">P6</strain>
    </source>
</reference>
<comment type="caution">
    <text evidence="1">The sequence shown here is derived from an EMBL/GenBank/DDBJ whole genome shotgun (WGS) entry which is preliminary data.</text>
</comment>
<evidence type="ECO:0000313" key="2">
    <source>
        <dbReference type="Proteomes" id="UP001163321"/>
    </source>
</evidence>
<evidence type="ECO:0000313" key="1">
    <source>
        <dbReference type="EMBL" id="KAI9914354.1"/>
    </source>
</evidence>